<dbReference type="EMBL" id="JAGEOJ010000007">
    <property type="protein sequence ID" value="MBO2449210.1"/>
    <property type="molecule type" value="Genomic_DNA"/>
</dbReference>
<dbReference type="Gene3D" id="3.90.180.10">
    <property type="entry name" value="Medium-chain alcohol dehydrogenases, catalytic domain"/>
    <property type="match status" value="1"/>
</dbReference>
<gene>
    <name evidence="1" type="ORF">J4573_19050</name>
</gene>
<accession>A0A939PAW5</accession>
<comment type="caution">
    <text evidence="1">The sequence shown here is derived from an EMBL/GenBank/DDBJ whole genome shotgun (WGS) entry which is preliminary data.</text>
</comment>
<evidence type="ECO:0008006" key="3">
    <source>
        <dbReference type="Google" id="ProtNLM"/>
    </source>
</evidence>
<proteinExistence type="predicted"/>
<dbReference type="PANTHER" id="PTHR43205">
    <property type="entry name" value="PROSTAGLANDIN REDUCTASE"/>
    <property type="match status" value="1"/>
</dbReference>
<dbReference type="AlphaFoldDB" id="A0A939PAW5"/>
<sequence>MQRERPHRVALVGAISGYNDTEPAPGPRNLFRAAAQRLTIRGTLVNDHLHFFPEYIGKASAWLADGTLRTTETVTEGLENAPTAFLGMMRGANTGKMLVRL</sequence>
<dbReference type="Proteomes" id="UP000669179">
    <property type="component" value="Unassembled WGS sequence"/>
</dbReference>
<dbReference type="Gene3D" id="3.40.50.720">
    <property type="entry name" value="NAD(P)-binding Rossmann-like Domain"/>
    <property type="match status" value="1"/>
</dbReference>
<dbReference type="GO" id="GO:0016628">
    <property type="term" value="F:oxidoreductase activity, acting on the CH-CH group of donors, NAD or NADP as acceptor"/>
    <property type="evidence" value="ECO:0007669"/>
    <property type="project" value="InterPro"/>
</dbReference>
<dbReference type="PANTHER" id="PTHR43205:SF7">
    <property type="entry name" value="PROSTAGLANDIN REDUCTASE 1"/>
    <property type="match status" value="1"/>
</dbReference>
<evidence type="ECO:0000313" key="2">
    <source>
        <dbReference type="Proteomes" id="UP000669179"/>
    </source>
</evidence>
<dbReference type="SUPFAM" id="SSF50129">
    <property type="entry name" value="GroES-like"/>
    <property type="match status" value="1"/>
</dbReference>
<keyword evidence="2" id="KW-1185">Reference proteome</keyword>
<name>A0A939PAW5_9ACTN</name>
<dbReference type="InterPro" id="IPR045010">
    <property type="entry name" value="MDR_fam"/>
</dbReference>
<organism evidence="1 2">
    <name type="scientific">Actinomadura barringtoniae</name>
    <dbReference type="NCBI Taxonomy" id="1427535"/>
    <lineage>
        <taxon>Bacteria</taxon>
        <taxon>Bacillati</taxon>
        <taxon>Actinomycetota</taxon>
        <taxon>Actinomycetes</taxon>
        <taxon>Streptosporangiales</taxon>
        <taxon>Thermomonosporaceae</taxon>
        <taxon>Actinomadura</taxon>
    </lineage>
</organism>
<reference evidence="1" key="1">
    <citation type="submission" date="2021-03" db="EMBL/GenBank/DDBJ databases">
        <authorList>
            <person name="Kanchanasin P."/>
            <person name="Saeng-In P."/>
            <person name="Phongsopitanun W."/>
            <person name="Yuki M."/>
            <person name="Kudo T."/>
            <person name="Ohkuma M."/>
            <person name="Tanasupawat S."/>
        </authorList>
    </citation>
    <scope>NUCLEOTIDE SEQUENCE</scope>
    <source>
        <strain evidence="1">GKU 128</strain>
    </source>
</reference>
<protein>
    <recommendedName>
        <fullName evidence="3">NADP-dependent oxidoreductase</fullName>
    </recommendedName>
</protein>
<dbReference type="InterPro" id="IPR011032">
    <property type="entry name" value="GroES-like_sf"/>
</dbReference>
<evidence type="ECO:0000313" key="1">
    <source>
        <dbReference type="EMBL" id="MBO2449210.1"/>
    </source>
</evidence>